<dbReference type="InterPro" id="IPR036249">
    <property type="entry name" value="Thioredoxin-like_sf"/>
</dbReference>
<dbReference type="AlphaFoldDB" id="A0A132AFQ0"/>
<proteinExistence type="predicted"/>
<name>A0A132AFQ0_SARSC</name>
<comment type="caution">
    <text evidence="1">The sequence shown here is derived from an EMBL/GenBank/DDBJ whole genome shotgun (WGS) entry which is preliminary data.</text>
</comment>
<dbReference type="PANTHER" id="PTHR14684:SF2">
    <property type="entry name" value="THIOREDOXIN DOMAIN-CONTAINING PROTEIN 15"/>
    <property type="match status" value="1"/>
</dbReference>
<dbReference type="GO" id="GO:0005929">
    <property type="term" value="C:cilium"/>
    <property type="evidence" value="ECO:0007669"/>
    <property type="project" value="TreeGrafter"/>
</dbReference>
<dbReference type="PANTHER" id="PTHR14684">
    <property type="entry name" value="THIOREDOXIN DOMAIN-CONTAINING PROTEIN 15"/>
    <property type="match status" value="1"/>
</dbReference>
<organism evidence="1 2">
    <name type="scientific">Sarcoptes scabiei</name>
    <name type="common">Itch mite</name>
    <name type="synonym">Acarus scabiei</name>
    <dbReference type="NCBI Taxonomy" id="52283"/>
    <lineage>
        <taxon>Eukaryota</taxon>
        <taxon>Metazoa</taxon>
        <taxon>Ecdysozoa</taxon>
        <taxon>Arthropoda</taxon>
        <taxon>Chelicerata</taxon>
        <taxon>Arachnida</taxon>
        <taxon>Acari</taxon>
        <taxon>Acariformes</taxon>
        <taxon>Sarcoptiformes</taxon>
        <taxon>Astigmata</taxon>
        <taxon>Psoroptidia</taxon>
        <taxon>Sarcoptoidea</taxon>
        <taxon>Sarcoptidae</taxon>
        <taxon>Sarcoptinae</taxon>
        <taxon>Sarcoptes</taxon>
    </lineage>
</organism>
<protein>
    <submittedName>
        <fullName evidence="1">Thioredoxin domain-containing protein 15-like protein</fullName>
    </submittedName>
</protein>
<evidence type="ECO:0000313" key="1">
    <source>
        <dbReference type="EMBL" id="KPM09818.1"/>
    </source>
</evidence>
<sequence length="169" mass="19329">MKQKPFNLISCRFSEAAAPKFNALGRLFPQLYVIAIDAYYHYSVTIRFGISGVPSIYLLHNGRPVAKYNKTEITLDGLAEFIKAFTLIEPYSSSTNESNPSLVVIESDSEGPLVIVIENRTNYLLVFSWIFCLIVVAYYSSRSTFFHKIKDHIRIMWNEAQTVNHEHAE</sequence>
<dbReference type="EMBL" id="JXLN01014112">
    <property type="protein sequence ID" value="KPM09818.1"/>
    <property type="molecule type" value="Genomic_DNA"/>
</dbReference>
<dbReference type="Proteomes" id="UP000616769">
    <property type="component" value="Unassembled WGS sequence"/>
</dbReference>
<dbReference type="VEuPathDB" id="VectorBase:SSCA002995"/>
<gene>
    <name evidence="1" type="ORF">QR98_0083630</name>
</gene>
<evidence type="ECO:0000313" key="2">
    <source>
        <dbReference type="Proteomes" id="UP000616769"/>
    </source>
</evidence>
<dbReference type="OrthoDB" id="1899781at2759"/>
<reference evidence="1 2" key="1">
    <citation type="journal article" date="2015" name="Parasit. Vectors">
        <title>Draft genome of the scabies mite.</title>
        <authorList>
            <person name="Rider S.D.Jr."/>
            <person name="Morgan M.S."/>
            <person name="Arlian L.G."/>
        </authorList>
    </citation>
    <scope>NUCLEOTIDE SEQUENCE [LARGE SCALE GENOMIC DNA]</scope>
    <source>
        <strain evidence="1">Arlian Lab</strain>
    </source>
</reference>
<dbReference type="SUPFAM" id="SSF52833">
    <property type="entry name" value="Thioredoxin-like"/>
    <property type="match status" value="1"/>
</dbReference>
<dbReference type="Gene3D" id="3.40.30.10">
    <property type="entry name" value="Glutaredoxin"/>
    <property type="match status" value="1"/>
</dbReference>
<dbReference type="InterPro" id="IPR042418">
    <property type="entry name" value="TXNDC15"/>
</dbReference>
<accession>A0A132AFQ0</accession>
<dbReference type="GO" id="GO:0060271">
    <property type="term" value="P:cilium assembly"/>
    <property type="evidence" value="ECO:0007669"/>
    <property type="project" value="TreeGrafter"/>
</dbReference>